<organism evidence="10 11">
    <name type="scientific">Ganoderma sinense ZZ0214-1</name>
    <dbReference type="NCBI Taxonomy" id="1077348"/>
    <lineage>
        <taxon>Eukaryota</taxon>
        <taxon>Fungi</taxon>
        <taxon>Dikarya</taxon>
        <taxon>Basidiomycota</taxon>
        <taxon>Agaricomycotina</taxon>
        <taxon>Agaricomycetes</taxon>
        <taxon>Polyporales</taxon>
        <taxon>Polyporaceae</taxon>
        <taxon>Ganoderma</taxon>
    </lineage>
</organism>
<evidence type="ECO:0000259" key="9">
    <source>
        <dbReference type="Pfam" id="PF13515"/>
    </source>
</evidence>
<feature type="transmembrane region" description="Helical" evidence="6">
    <location>
        <begin position="185"/>
        <end position="208"/>
    </location>
</feature>
<protein>
    <recommendedName>
        <fullName evidence="12">Transporter</fullName>
    </recommendedName>
</protein>
<feature type="transmembrane region" description="Helical" evidence="6">
    <location>
        <begin position="867"/>
        <end position="884"/>
    </location>
</feature>
<dbReference type="Pfam" id="PF13515">
    <property type="entry name" value="FUSC_2"/>
    <property type="match status" value="1"/>
</dbReference>
<evidence type="ECO:0000256" key="2">
    <source>
        <dbReference type="ARBA" id="ARBA00022692"/>
    </source>
</evidence>
<evidence type="ECO:0000256" key="4">
    <source>
        <dbReference type="ARBA" id="ARBA00023136"/>
    </source>
</evidence>
<evidence type="ECO:0000256" key="1">
    <source>
        <dbReference type="ARBA" id="ARBA00004141"/>
    </source>
</evidence>
<evidence type="ECO:0000256" key="5">
    <source>
        <dbReference type="SAM" id="MobiDB-lite"/>
    </source>
</evidence>
<feature type="domain" description="Integral membrane bound transporter" evidence="9">
    <location>
        <begin position="750"/>
        <end position="880"/>
    </location>
</feature>
<reference evidence="10 11" key="1">
    <citation type="journal article" date="2015" name="Sci. Rep.">
        <title>Chromosome-level genome map provides insights into diverse defense mechanisms in the medicinal fungus Ganoderma sinense.</title>
        <authorList>
            <person name="Zhu Y."/>
            <person name="Xu J."/>
            <person name="Sun C."/>
            <person name="Zhou S."/>
            <person name="Xu H."/>
            <person name="Nelson D.R."/>
            <person name="Qian J."/>
            <person name="Song J."/>
            <person name="Luo H."/>
            <person name="Xiang L."/>
            <person name="Li Y."/>
            <person name="Xu Z."/>
            <person name="Ji A."/>
            <person name="Wang L."/>
            <person name="Lu S."/>
            <person name="Hayward A."/>
            <person name="Sun W."/>
            <person name="Li X."/>
            <person name="Schwartz D.C."/>
            <person name="Wang Y."/>
            <person name="Chen S."/>
        </authorList>
    </citation>
    <scope>NUCLEOTIDE SEQUENCE [LARGE SCALE GENOMIC DNA]</scope>
    <source>
        <strain evidence="10 11">ZZ0214-1</strain>
    </source>
</reference>
<feature type="domain" description="Putative ER transporter 6TM N-terminal" evidence="8">
    <location>
        <begin position="80"/>
        <end position="579"/>
    </location>
</feature>
<dbReference type="Pfam" id="PF10334">
    <property type="entry name" value="BRE4"/>
    <property type="match status" value="1"/>
</dbReference>
<feature type="region of interest" description="Disordered" evidence="5">
    <location>
        <begin position="1"/>
        <end position="62"/>
    </location>
</feature>
<keyword evidence="3 6" id="KW-1133">Transmembrane helix</keyword>
<feature type="compositionally biased region" description="Basic and acidic residues" evidence="5">
    <location>
        <begin position="34"/>
        <end position="60"/>
    </location>
</feature>
<name>A0A2G8S891_9APHY</name>
<proteinExistence type="predicted"/>
<evidence type="ECO:0000256" key="3">
    <source>
        <dbReference type="ARBA" id="ARBA00022989"/>
    </source>
</evidence>
<dbReference type="EMBL" id="AYKW01000017">
    <property type="protein sequence ID" value="PIL29996.1"/>
    <property type="molecule type" value="Genomic_DNA"/>
</dbReference>
<dbReference type="PANTHER" id="PTHR37994">
    <property type="entry name" value="ARAE_2_N DOMAIN-CONTAINING PROTEIN-RELATED"/>
    <property type="match status" value="1"/>
</dbReference>
<feature type="transmembrane region" description="Helical" evidence="6">
    <location>
        <begin position="214"/>
        <end position="232"/>
    </location>
</feature>
<feature type="transmembrane region" description="Helical" evidence="6">
    <location>
        <begin position="144"/>
        <end position="164"/>
    </location>
</feature>
<dbReference type="PANTHER" id="PTHR37994:SF1">
    <property type="entry name" value="ER TRANSPORTER 6TM N-TERMINAL DOMAIN-CONTAINING PROTEIN"/>
    <property type="match status" value="1"/>
</dbReference>
<feature type="domain" description="DUF2421" evidence="7">
    <location>
        <begin position="887"/>
        <end position="1106"/>
    </location>
</feature>
<keyword evidence="4 6" id="KW-0472">Membrane</keyword>
<dbReference type="STRING" id="1077348.A0A2G8S891"/>
<dbReference type="InterPro" id="IPR018823">
    <property type="entry name" value="ArAE_2_N"/>
</dbReference>
<feature type="transmembrane region" description="Helical" evidence="6">
    <location>
        <begin position="803"/>
        <end position="823"/>
    </location>
</feature>
<dbReference type="InterPro" id="IPR049453">
    <property type="entry name" value="Memb_transporter_dom"/>
</dbReference>
<dbReference type="Pfam" id="PF10337">
    <property type="entry name" value="ArAE_2_N"/>
    <property type="match status" value="1"/>
</dbReference>
<evidence type="ECO:0000313" key="11">
    <source>
        <dbReference type="Proteomes" id="UP000230002"/>
    </source>
</evidence>
<keyword evidence="11" id="KW-1185">Reference proteome</keyword>
<dbReference type="AlphaFoldDB" id="A0A2G8S891"/>
<dbReference type="Proteomes" id="UP000230002">
    <property type="component" value="Unassembled WGS sequence"/>
</dbReference>
<comment type="caution">
    <text evidence="10">The sequence shown here is derived from an EMBL/GenBank/DDBJ whole genome shotgun (WGS) entry which is preliminary data.</text>
</comment>
<dbReference type="OrthoDB" id="2274698at2759"/>
<feature type="transmembrane region" description="Helical" evidence="6">
    <location>
        <begin position="244"/>
        <end position="268"/>
    </location>
</feature>
<evidence type="ECO:0000256" key="6">
    <source>
        <dbReference type="SAM" id="Phobius"/>
    </source>
</evidence>
<feature type="transmembrane region" description="Helical" evidence="6">
    <location>
        <begin position="774"/>
        <end position="794"/>
    </location>
</feature>
<feature type="transmembrane region" description="Helical" evidence="6">
    <location>
        <begin position="92"/>
        <end position="110"/>
    </location>
</feature>
<evidence type="ECO:0000313" key="10">
    <source>
        <dbReference type="EMBL" id="PIL29996.1"/>
    </source>
</evidence>
<feature type="transmembrane region" description="Helical" evidence="6">
    <location>
        <begin position="829"/>
        <end position="846"/>
    </location>
</feature>
<accession>A0A2G8S891</accession>
<evidence type="ECO:0000259" key="8">
    <source>
        <dbReference type="Pfam" id="PF10337"/>
    </source>
</evidence>
<sequence>MSTSAKEGPMNGGRRYDPRFGDEDDALPTPRHVRIPDDIPHPGGGSEKRSKSPPRSRPDTSPKISITTRIAKLLPFDLGWIRPNLTWSKLKPVIRCAVVCWVSAMLMIIGPTGRAFGMSSFQLLISAYLDTPHDPFIAVLERELIFTTLVLTAWAWSCLGIFLSQLARTNIDYTAAPDDVHSAKFVEAGPTVILAVFIFFGSAFFLYLKARLGPGPYMFATVFSCICLDVCLTTQVLYPFPFYLLGRFIALPLIVHCGLCVFFAATIFPTTISARYCQTLVGVLDPLNEFLAQHRAVLTHDPSGDEFKTTVDKIRDALGRSEDGLGPAGATSRLLNQDIVYGRFSPARMGVFQTCIRRLISRADGMVVFFSLIDPLREAFPMTPIPSRVGTPFTMTPVTSLPGTPTSPGTPIEMREDVAHTARHRPRVQTSLSRYLHSRLTHHKEQHHDSHLHTSLLHLAQKLTPPRVGPTLSLSETAVGVFESQRYIAIEATRFNHRMADYTTQFTALLHESCDEILGVSQDVLQGVQGWFAEARSESFRGQVAIERLRTERLAKLEVLHKNIKEASERFRNDKRLRVLEPYRYAFDQKTLHPEEVNVPPHRYLFHCFMYQYHVMRFSAILTEILDNIITLETECSKSRLWWPSEPFRRVLQLNLWSHAEGMDQEDDEDPDVVQGIDPAWDQDLGMTGRRDPDALPPSNAFQWVMHWIHGWATGITRGNVLFALKAGLLSVLLCIPSFLRSTAGFAYEQRFAWAVFMGQLTLARFRGDTVFALVVRVFSTIFGSVLGLALWYISAGGGKGNAYGLAVVIGVSSPFLVFWRLYWPVHPITNIVFFVTATLVVGFSWQNHHTILPITYQGWDVAWRRFVTVICGVVAAFIFSLLPPSTTLRKYQRSMMATTVAELGTVYCSIVSFANTREHQEVSRAEIAQSLVAIRLKLKRSIFLRTNIVYEYSLRGRWPSERYQKILDLQMQIANLLSHLMSVAEHLEPAWSRAFLLRTRFLDADFQGDILAVISLISTALRTGNPLPQITPCPLLDRFMVHTHGLNVIRHEADDDYGLPRTMTMDTLANEQYLAFSVGVTTAFGIVLRLDKLMVATKEIVGEQYHIHGIGVPEPRTAAPSPVDRPAKDA</sequence>
<evidence type="ECO:0008006" key="12">
    <source>
        <dbReference type="Google" id="ProtNLM"/>
    </source>
</evidence>
<evidence type="ECO:0000259" key="7">
    <source>
        <dbReference type="Pfam" id="PF10334"/>
    </source>
</evidence>
<gene>
    <name evidence="10" type="ORF">GSI_07907</name>
</gene>
<dbReference type="InterPro" id="IPR018820">
    <property type="entry name" value="BRE4-related_DUF2421"/>
</dbReference>
<comment type="subcellular location">
    <subcellularLocation>
        <location evidence="1">Membrane</location>
        <topology evidence="1">Multi-pass membrane protein</topology>
    </subcellularLocation>
</comment>
<dbReference type="GO" id="GO:0016020">
    <property type="term" value="C:membrane"/>
    <property type="evidence" value="ECO:0007669"/>
    <property type="project" value="UniProtKB-SubCell"/>
</dbReference>
<keyword evidence="2 6" id="KW-0812">Transmembrane</keyword>